<keyword evidence="3" id="KW-1185">Reference proteome</keyword>
<accession>A0AAW2YK94</accession>
<feature type="region of interest" description="Disordered" evidence="1">
    <location>
        <begin position="547"/>
        <end position="585"/>
    </location>
</feature>
<sequence>MFNQCHGMENRLLAPHLTREFKKQVNKFIESYDNQQQSQQQFYHLGLFFSKIETLLGSVLDECDMSLLDTISEEEYEKIIAIQKKKRANDPKLLKLKNSSTSTNSEHTKEKTDPLPLLFMNTVKTNYLDETKTTQINKFKEQNQANPIEIRRCNLHKEQHESDIHISIEHNYVSLMCTDAKHSFMEQRVEEMLTNSETGKAVVPIFVIVEMTEDKRIPHIYSLSITHAGYNCLVMPIVRLPDRELFLNKLACEVNGINPIYLHDRGGVESRGAIDDIIIKIAEHFKMKFFVIAGDNIAEEQIMEYCDSENTYRYSNIGRAIHAGYNLMRLEMNAQDDTSVDEREKLIEALLTDGKFLQKIAVSSSACNIGKLTSHLTNLTRAASNPMLVLDLLLSDDLKEIARRELNIHEYRSQQVAQVGFAIHGPGHSMAFHNSRLNQGNQSHGVTTVLSDLVLYNLSATKNVSHVQDVFKKPITTDQHKDLMAEAQNLYNNSKMKKKHQDKTVNDSEAIKLGYFHHEQHYCMELKKRARVCFILFKFKLSLENKRTETPNTTEQKPLKNNQKSGSKRKAESDLGKQSNKKTKK</sequence>
<name>A0AAW2YK94_9EUKA</name>
<comment type="caution">
    <text evidence="2">The sequence shown here is derived from an EMBL/GenBank/DDBJ whole genome shotgun (WGS) entry which is preliminary data.</text>
</comment>
<reference evidence="2 3" key="1">
    <citation type="submission" date="2024-03" db="EMBL/GenBank/DDBJ databases">
        <title>The Acrasis kona genome and developmental transcriptomes reveal deep origins of eukaryotic multicellular pathways.</title>
        <authorList>
            <person name="Sheikh S."/>
            <person name="Fu C.-J."/>
            <person name="Brown M.W."/>
            <person name="Baldauf S.L."/>
        </authorList>
    </citation>
    <scope>NUCLEOTIDE SEQUENCE [LARGE SCALE GENOMIC DNA]</scope>
    <source>
        <strain evidence="2 3">ATCC MYA-3509</strain>
    </source>
</reference>
<evidence type="ECO:0000313" key="2">
    <source>
        <dbReference type="EMBL" id="KAL0477433.1"/>
    </source>
</evidence>
<dbReference type="AlphaFoldDB" id="A0AAW2YK94"/>
<gene>
    <name evidence="2" type="ORF">AKO1_008501</name>
</gene>
<organism evidence="2 3">
    <name type="scientific">Acrasis kona</name>
    <dbReference type="NCBI Taxonomy" id="1008807"/>
    <lineage>
        <taxon>Eukaryota</taxon>
        <taxon>Discoba</taxon>
        <taxon>Heterolobosea</taxon>
        <taxon>Tetramitia</taxon>
        <taxon>Eutetramitia</taxon>
        <taxon>Acrasidae</taxon>
        <taxon>Acrasis</taxon>
    </lineage>
</organism>
<dbReference type="Proteomes" id="UP001431209">
    <property type="component" value="Unassembled WGS sequence"/>
</dbReference>
<dbReference type="EMBL" id="JAOPGA020000172">
    <property type="protein sequence ID" value="KAL0477433.1"/>
    <property type="molecule type" value="Genomic_DNA"/>
</dbReference>
<proteinExistence type="predicted"/>
<feature type="compositionally biased region" description="Polar residues" evidence="1">
    <location>
        <begin position="550"/>
        <end position="565"/>
    </location>
</feature>
<evidence type="ECO:0000256" key="1">
    <source>
        <dbReference type="SAM" id="MobiDB-lite"/>
    </source>
</evidence>
<protein>
    <submittedName>
        <fullName evidence="2">Uncharacterized protein</fullName>
    </submittedName>
</protein>
<evidence type="ECO:0000313" key="3">
    <source>
        <dbReference type="Proteomes" id="UP001431209"/>
    </source>
</evidence>